<gene>
    <name evidence="2" type="ORF">FOMPIDRAFT_91441</name>
</gene>
<dbReference type="AlphaFoldDB" id="S8DIQ5"/>
<organism evidence="2 3">
    <name type="scientific">Fomitopsis schrenkii</name>
    <name type="common">Brown rot fungus</name>
    <dbReference type="NCBI Taxonomy" id="2126942"/>
    <lineage>
        <taxon>Eukaryota</taxon>
        <taxon>Fungi</taxon>
        <taxon>Dikarya</taxon>
        <taxon>Basidiomycota</taxon>
        <taxon>Agaricomycotina</taxon>
        <taxon>Agaricomycetes</taxon>
        <taxon>Polyporales</taxon>
        <taxon>Fomitopsis</taxon>
    </lineage>
</organism>
<proteinExistence type="predicted"/>
<dbReference type="OrthoDB" id="1461976at2759"/>
<feature type="region of interest" description="Disordered" evidence="1">
    <location>
        <begin position="80"/>
        <end position="115"/>
    </location>
</feature>
<evidence type="ECO:0000256" key="1">
    <source>
        <dbReference type="SAM" id="MobiDB-lite"/>
    </source>
</evidence>
<dbReference type="Proteomes" id="UP000015241">
    <property type="component" value="Unassembled WGS sequence"/>
</dbReference>
<dbReference type="HOGENOM" id="CLU_2109069_0_0_1"/>
<evidence type="ECO:0000313" key="3">
    <source>
        <dbReference type="Proteomes" id="UP000015241"/>
    </source>
</evidence>
<name>S8DIQ5_FOMSC</name>
<evidence type="ECO:0000313" key="2">
    <source>
        <dbReference type="EMBL" id="EPS92697.1"/>
    </source>
</evidence>
<accession>S8DIQ5</accession>
<feature type="compositionally biased region" description="Basic and acidic residues" evidence="1">
    <location>
        <begin position="87"/>
        <end position="97"/>
    </location>
</feature>
<protein>
    <submittedName>
        <fullName evidence="2">Uncharacterized protein</fullName>
    </submittedName>
</protein>
<dbReference type="InParanoid" id="S8DIQ5"/>
<dbReference type="EMBL" id="KE504385">
    <property type="protein sequence ID" value="EPS92697.1"/>
    <property type="molecule type" value="Genomic_DNA"/>
</dbReference>
<sequence>MVEETPLYTLHKIVFTQFPGFQLYLIHNRKGSPEYPPGTSAMWALWRSFTRYKLMESVGDVVFFKDMRGEAVRAFAEAVNVDSSDGADDRKGDRGTEGDAEAMGVQDGKEDVMVD</sequence>
<keyword evidence="3" id="KW-1185">Reference proteome</keyword>
<reference evidence="2 3" key="1">
    <citation type="journal article" date="2012" name="Science">
        <title>The Paleozoic origin of enzymatic lignin decomposition reconstructed from 31 fungal genomes.</title>
        <authorList>
            <person name="Floudas D."/>
            <person name="Binder M."/>
            <person name="Riley R."/>
            <person name="Barry K."/>
            <person name="Blanchette R.A."/>
            <person name="Henrissat B."/>
            <person name="Martinez A.T."/>
            <person name="Otillar R."/>
            <person name="Spatafora J.W."/>
            <person name="Yadav J.S."/>
            <person name="Aerts A."/>
            <person name="Benoit I."/>
            <person name="Boyd A."/>
            <person name="Carlson A."/>
            <person name="Copeland A."/>
            <person name="Coutinho P.M."/>
            <person name="de Vries R.P."/>
            <person name="Ferreira P."/>
            <person name="Findley K."/>
            <person name="Foster B."/>
            <person name="Gaskell J."/>
            <person name="Glotzer D."/>
            <person name="Gorecki P."/>
            <person name="Heitman J."/>
            <person name="Hesse C."/>
            <person name="Hori C."/>
            <person name="Igarashi K."/>
            <person name="Jurgens J.A."/>
            <person name="Kallen N."/>
            <person name="Kersten P."/>
            <person name="Kohler A."/>
            <person name="Kuees U."/>
            <person name="Kumar T.K.A."/>
            <person name="Kuo A."/>
            <person name="LaButti K."/>
            <person name="Larrondo L.F."/>
            <person name="Lindquist E."/>
            <person name="Ling A."/>
            <person name="Lombard V."/>
            <person name="Lucas S."/>
            <person name="Lundell T."/>
            <person name="Martin R."/>
            <person name="McLaughlin D.J."/>
            <person name="Morgenstern I."/>
            <person name="Morin E."/>
            <person name="Murat C."/>
            <person name="Nagy L.G."/>
            <person name="Nolan M."/>
            <person name="Ohm R.A."/>
            <person name="Patyshakuliyeva A."/>
            <person name="Rokas A."/>
            <person name="Ruiz-Duenas F.J."/>
            <person name="Sabat G."/>
            <person name="Salamov A."/>
            <person name="Samejima M."/>
            <person name="Schmutz J."/>
            <person name="Slot J.C."/>
            <person name="St John F."/>
            <person name="Stenlid J."/>
            <person name="Sun H."/>
            <person name="Sun S."/>
            <person name="Syed K."/>
            <person name="Tsang A."/>
            <person name="Wiebenga A."/>
            <person name="Young D."/>
            <person name="Pisabarro A."/>
            <person name="Eastwood D.C."/>
            <person name="Martin F."/>
            <person name="Cullen D."/>
            <person name="Grigoriev I.V."/>
            <person name="Hibbett D.S."/>
        </authorList>
    </citation>
    <scope>NUCLEOTIDE SEQUENCE</scope>
    <source>
        <strain evidence="3">FP-58527</strain>
    </source>
</reference>